<dbReference type="AlphaFoldDB" id="A0A820ZDA5"/>
<reference evidence="1" key="1">
    <citation type="submission" date="2021-02" db="EMBL/GenBank/DDBJ databases">
        <authorList>
            <person name="Nowell W R."/>
        </authorList>
    </citation>
    <scope>NUCLEOTIDE SEQUENCE</scope>
</reference>
<dbReference type="EMBL" id="CAJOBG010062697">
    <property type="protein sequence ID" value="CAF4558659.1"/>
    <property type="molecule type" value="Genomic_DNA"/>
</dbReference>
<comment type="caution">
    <text evidence="1">The sequence shown here is derived from an EMBL/GenBank/DDBJ whole genome shotgun (WGS) entry which is preliminary data.</text>
</comment>
<evidence type="ECO:0000313" key="1">
    <source>
        <dbReference type="EMBL" id="CAF4558659.1"/>
    </source>
</evidence>
<accession>A0A820ZDA5</accession>
<keyword evidence="2" id="KW-1185">Reference proteome</keyword>
<sequence>DERNTVTHCDQLTMLGYNFKCQSSDQCIPYWDHCSGSRCTTSSDDRFWCDIRQNSPTCDILLDSVCFNGTCVKGGRCNRILECLFGEDEYV</sequence>
<protein>
    <submittedName>
        <fullName evidence="1">Uncharacterized protein</fullName>
    </submittedName>
</protein>
<evidence type="ECO:0000313" key="2">
    <source>
        <dbReference type="Proteomes" id="UP000663866"/>
    </source>
</evidence>
<gene>
    <name evidence="1" type="ORF">OVN521_LOCUS43549</name>
</gene>
<dbReference type="Proteomes" id="UP000663866">
    <property type="component" value="Unassembled WGS sequence"/>
</dbReference>
<proteinExistence type="predicted"/>
<organism evidence="1 2">
    <name type="scientific">Rotaria magnacalcarata</name>
    <dbReference type="NCBI Taxonomy" id="392030"/>
    <lineage>
        <taxon>Eukaryota</taxon>
        <taxon>Metazoa</taxon>
        <taxon>Spiralia</taxon>
        <taxon>Gnathifera</taxon>
        <taxon>Rotifera</taxon>
        <taxon>Eurotatoria</taxon>
        <taxon>Bdelloidea</taxon>
        <taxon>Philodinida</taxon>
        <taxon>Philodinidae</taxon>
        <taxon>Rotaria</taxon>
    </lineage>
</organism>
<feature type="non-terminal residue" evidence="1">
    <location>
        <position position="1"/>
    </location>
</feature>
<name>A0A820ZDA5_9BILA</name>